<proteinExistence type="predicted"/>
<evidence type="ECO:0000313" key="1">
    <source>
        <dbReference type="EMBL" id="KAH7028114.1"/>
    </source>
</evidence>
<dbReference type="EMBL" id="JAGTJQ010000007">
    <property type="protein sequence ID" value="KAH7028114.1"/>
    <property type="molecule type" value="Genomic_DNA"/>
</dbReference>
<protein>
    <submittedName>
        <fullName evidence="1">Uncharacterized protein</fullName>
    </submittedName>
</protein>
<dbReference type="AlphaFoldDB" id="A0A9P8Y3D6"/>
<organism evidence="1 2">
    <name type="scientific">Microdochium trichocladiopsis</name>
    <dbReference type="NCBI Taxonomy" id="1682393"/>
    <lineage>
        <taxon>Eukaryota</taxon>
        <taxon>Fungi</taxon>
        <taxon>Dikarya</taxon>
        <taxon>Ascomycota</taxon>
        <taxon>Pezizomycotina</taxon>
        <taxon>Sordariomycetes</taxon>
        <taxon>Xylariomycetidae</taxon>
        <taxon>Xylariales</taxon>
        <taxon>Microdochiaceae</taxon>
        <taxon>Microdochium</taxon>
    </lineage>
</organism>
<dbReference type="RefSeq" id="XP_046010913.1">
    <property type="nucleotide sequence ID" value="XM_046154612.1"/>
</dbReference>
<dbReference type="GeneID" id="70184158"/>
<name>A0A9P8Y3D6_9PEZI</name>
<dbReference type="Proteomes" id="UP000756346">
    <property type="component" value="Unassembled WGS sequence"/>
</dbReference>
<keyword evidence="2" id="KW-1185">Reference proteome</keyword>
<sequence length="68" mass="7392">MKSSSTSEPDVIQEDSPLFFGDPFQVCVDPETATARTIACTSSTDPAWVATIDPKLIESLRDVVNFVD</sequence>
<comment type="caution">
    <text evidence="1">The sequence shown here is derived from an EMBL/GenBank/DDBJ whole genome shotgun (WGS) entry which is preliminary data.</text>
</comment>
<reference evidence="1" key="1">
    <citation type="journal article" date="2021" name="Nat. Commun.">
        <title>Genetic determinants of endophytism in the Arabidopsis root mycobiome.</title>
        <authorList>
            <person name="Mesny F."/>
            <person name="Miyauchi S."/>
            <person name="Thiergart T."/>
            <person name="Pickel B."/>
            <person name="Atanasova L."/>
            <person name="Karlsson M."/>
            <person name="Huettel B."/>
            <person name="Barry K.W."/>
            <person name="Haridas S."/>
            <person name="Chen C."/>
            <person name="Bauer D."/>
            <person name="Andreopoulos W."/>
            <person name="Pangilinan J."/>
            <person name="LaButti K."/>
            <person name="Riley R."/>
            <person name="Lipzen A."/>
            <person name="Clum A."/>
            <person name="Drula E."/>
            <person name="Henrissat B."/>
            <person name="Kohler A."/>
            <person name="Grigoriev I.V."/>
            <person name="Martin F.M."/>
            <person name="Hacquard S."/>
        </authorList>
    </citation>
    <scope>NUCLEOTIDE SEQUENCE</scope>
    <source>
        <strain evidence="1">MPI-CAGE-CH-0230</strain>
    </source>
</reference>
<evidence type="ECO:0000313" key="2">
    <source>
        <dbReference type="Proteomes" id="UP000756346"/>
    </source>
</evidence>
<gene>
    <name evidence="1" type="ORF">B0I36DRAFT_328638</name>
</gene>
<accession>A0A9P8Y3D6</accession>